<dbReference type="OrthoDB" id="10252009at2759"/>
<dbReference type="PANTHER" id="PTHR34391">
    <property type="entry name" value="UPF0658 GOLGI APPARATUS MEMBRANE PROTEIN C1952.10C-RELATED"/>
    <property type="match status" value="1"/>
</dbReference>
<feature type="transmembrane region" description="Helical" evidence="1">
    <location>
        <begin position="54"/>
        <end position="79"/>
    </location>
</feature>
<keyword evidence="1" id="KW-0472">Membrane</keyword>
<evidence type="ECO:0000256" key="1">
    <source>
        <dbReference type="SAM" id="Phobius"/>
    </source>
</evidence>
<name>A0A9W7VYI0_9PEZI</name>
<reference evidence="2 3" key="1">
    <citation type="journal article" date="2018" name="IMA Fungus">
        <title>IMA Genome-F 10: Nine draft genome sequences of Claviceps purpurea s.lat., including C. arundinis, C. humidiphila, and C. cf. spartinae, pseudomolecules for the pitch canker pathogen Fusarium circinatum, draft genome of Davidsoniella eucalypti, Grosmannia galeiformis, Quambalaria eucalypti, and Teratosphaeria destructans.</title>
        <authorList>
            <person name="Wingfield B.D."/>
            <person name="Liu M."/>
            <person name="Nguyen H.D."/>
            <person name="Lane F.A."/>
            <person name="Morgan S.W."/>
            <person name="De Vos L."/>
            <person name="Wilken P.M."/>
            <person name="Duong T.A."/>
            <person name="Aylward J."/>
            <person name="Coetzee M.P."/>
            <person name="Dadej K."/>
            <person name="De Beer Z.W."/>
            <person name="Findlay W."/>
            <person name="Havenga M."/>
            <person name="Kolarik M."/>
            <person name="Menzies J.G."/>
            <person name="Naidoo K."/>
            <person name="Pochopski O."/>
            <person name="Shoukouhi P."/>
            <person name="Santana Q.C."/>
            <person name="Seifert K.A."/>
            <person name="Soal N."/>
            <person name="Steenkamp E.T."/>
            <person name="Tatham C.T."/>
            <person name="van der Nest M.A."/>
            <person name="Wingfield M.J."/>
        </authorList>
    </citation>
    <scope>NUCLEOTIDE SEQUENCE [LARGE SCALE GENOMIC DNA]</scope>
    <source>
        <strain evidence="2">CMW44962</strain>
    </source>
</reference>
<dbReference type="EMBL" id="RIBY02002411">
    <property type="protein sequence ID" value="KAH9816342.1"/>
    <property type="molecule type" value="Genomic_DNA"/>
</dbReference>
<keyword evidence="1" id="KW-0812">Transmembrane</keyword>
<feature type="transmembrane region" description="Helical" evidence="1">
    <location>
        <begin position="223"/>
        <end position="243"/>
    </location>
</feature>
<dbReference type="AlphaFoldDB" id="A0A9W7VYI0"/>
<keyword evidence="1" id="KW-1133">Transmembrane helix</keyword>
<evidence type="ECO:0000313" key="2">
    <source>
        <dbReference type="EMBL" id="KAH9816342.1"/>
    </source>
</evidence>
<feature type="transmembrane region" description="Helical" evidence="1">
    <location>
        <begin position="99"/>
        <end position="126"/>
    </location>
</feature>
<feature type="transmembrane region" description="Helical" evidence="1">
    <location>
        <begin position="147"/>
        <end position="170"/>
    </location>
</feature>
<dbReference type="PANTHER" id="PTHR34391:SF2">
    <property type="entry name" value="TRP C-TERMINAL DOMAIN-CONTAINING PROTEIN"/>
    <property type="match status" value="1"/>
</dbReference>
<evidence type="ECO:0000313" key="3">
    <source>
        <dbReference type="Proteomes" id="UP001138500"/>
    </source>
</evidence>
<dbReference type="GO" id="GO:0005794">
    <property type="term" value="C:Golgi apparatus"/>
    <property type="evidence" value="ECO:0007669"/>
    <property type="project" value="TreeGrafter"/>
</dbReference>
<keyword evidence="3" id="KW-1185">Reference proteome</keyword>
<dbReference type="InterPro" id="IPR040410">
    <property type="entry name" value="UPF0658_Golgi"/>
</dbReference>
<comment type="caution">
    <text evidence="2">The sequence shown here is derived from an EMBL/GenBank/DDBJ whole genome shotgun (WGS) entry which is preliminary data.</text>
</comment>
<reference evidence="2 3" key="2">
    <citation type="journal article" date="2021" name="Curr. Genet.">
        <title>Genetic response to nitrogen starvation in the aggressive Eucalyptus foliar pathogen Teratosphaeria destructans.</title>
        <authorList>
            <person name="Havenga M."/>
            <person name="Wingfield B.D."/>
            <person name="Wingfield M.J."/>
            <person name="Dreyer L.L."/>
            <person name="Roets F."/>
            <person name="Aylward J."/>
        </authorList>
    </citation>
    <scope>NUCLEOTIDE SEQUENCE [LARGE SCALE GENOMIC DNA]</scope>
    <source>
        <strain evidence="2">CMW44962</strain>
    </source>
</reference>
<feature type="transmembrane region" description="Helical" evidence="1">
    <location>
        <begin position="190"/>
        <end position="211"/>
    </location>
</feature>
<sequence length="329" mass="38101">MFYDWYNLTWLGARLPFQSSWEAPLVIAQVIAVIVESVYQFVLSLHTAKRRNIVQVLAICANNFCMLAFTALAWCTIQWDFDAEDFDARNNDRGIYYIAVRRAFILLVALLGLVTVALSVMAWRLYREFSWAIYRFIAAADRKLRRLYLTYEIYVALLHLDFFFLFGFWVQAVIPLAITCFDNGQYDPNLSLAALALAFTIPQLILAAISVRKEWRVGQAITLVMYLVYIGVVSYQIWFVWTQTMNDGDQERYAELLLRMQCYGGIVLVLLVASTIMSGICMRNFNGGLLLHNRRDNDGAVEETQSRWTYYQSSDGQFSLERSRRMVMD</sequence>
<organism evidence="2 3">
    <name type="scientific">Teratosphaeria destructans</name>
    <dbReference type="NCBI Taxonomy" id="418781"/>
    <lineage>
        <taxon>Eukaryota</taxon>
        <taxon>Fungi</taxon>
        <taxon>Dikarya</taxon>
        <taxon>Ascomycota</taxon>
        <taxon>Pezizomycotina</taxon>
        <taxon>Dothideomycetes</taxon>
        <taxon>Dothideomycetidae</taxon>
        <taxon>Mycosphaerellales</taxon>
        <taxon>Teratosphaeriaceae</taxon>
        <taxon>Teratosphaeria</taxon>
    </lineage>
</organism>
<protein>
    <submittedName>
        <fullName evidence="2">UPF0658 Golgi apparatus membrane protein</fullName>
    </submittedName>
</protein>
<proteinExistence type="predicted"/>
<accession>A0A9W7VYI0</accession>
<gene>
    <name evidence="2" type="ORF">Tdes44962_MAKER05609</name>
</gene>
<feature type="transmembrane region" description="Helical" evidence="1">
    <location>
        <begin position="20"/>
        <end position="42"/>
    </location>
</feature>
<feature type="transmembrane region" description="Helical" evidence="1">
    <location>
        <begin position="263"/>
        <end position="285"/>
    </location>
</feature>
<dbReference type="Proteomes" id="UP001138500">
    <property type="component" value="Unassembled WGS sequence"/>
</dbReference>